<gene>
    <name evidence="3" type="ORF">BDZ90DRAFT_222325</name>
</gene>
<keyword evidence="1" id="KW-1133">Transmembrane helix</keyword>
<organism evidence="3 4">
    <name type="scientific">Jaminaea rosea</name>
    <dbReference type="NCBI Taxonomy" id="1569628"/>
    <lineage>
        <taxon>Eukaryota</taxon>
        <taxon>Fungi</taxon>
        <taxon>Dikarya</taxon>
        <taxon>Basidiomycota</taxon>
        <taxon>Ustilaginomycotina</taxon>
        <taxon>Exobasidiomycetes</taxon>
        <taxon>Microstromatales</taxon>
        <taxon>Microstromatales incertae sedis</taxon>
        <taxon>Jaminaea</taxon>
    </lineage>
</organism>
<feature type="domain" description="Luciferase" evidence="2">
    <location>
        <begin position="199"/>
        <end position="241"/>
    </location>
</feature>
<keyword evidence="1" id="KW-0472">Membrane</keyword>
<evidence type="ECO:0000313" key="4">
    <source>
        <dbReference type="Proteomes" id="UP000245884"/>
    </source>
</evidence>
<dbReference type="EMBL" id="KZ819672">
    <property type="protein sequence ID" value="PWN26321.1"/>
    <property type="molecule type" value="Genomic_DNA"/>
</dbReference>
<accession>A0A316UPQ2</accession>
<dbReference type="GeneID" id="37026346"/>
<reference evidence="3 4" key="1">
    <citation type="journal article" date="2018" name="Mol. Biol. Evol.">
        <title>Broad Genomic Sampling Reveals a Smut Pathogenic Ancestry of the Fungal Clade Ustilaginomycotina.</title>
        <authorList>
            <person name="Kijpornyongpan T."/>
            <person name="Mondo S.J."/>
            <person name="Barry K."/>
            <person name="Sandor L."/>
            <person name="Lee J."/>
            <person name="Lipzen A."/>
            <person name="Pangilinan J."/>
            <person name="LaButti K."/>
            <person name="Hainaut M."/>
            <person name="Henrissat B."/>
            <person name="Grigoriev I.V."/>
            <person name="Spatafora J.W."/>
            <person name="Aime M.C."/>
        </authorList>
    </citation>
    <scope>NUCLEOTIDE SEQUENCE [LARGE SCALE GENOMIC DNA]</scope>
    <source>
        <strain evidence="3 4">MCA 5214</strain>
    </source>
</reference>
<feature type="transmembrane region" description="Helical" evidence="1">
    <location>
        <begin position="49"/>
        <end position="70"/>
    </location>
</feature>
<evidence type="ECO:0000256" key="1">
    <source>
        <dbReference type="SAM" id="Phobius"/>
    </source>
</evidence>
<dbReference type="PANTHER" id="PTHR38695:SF1">
    <property type="entry name" value="AMINO ACID PERMEASE_ SLC12A DOMAIN-CONTAINING PROTEIN"/>
    <property type="match status" value="1"/>
</dbReference>
<proteinExistence type="predicted"/>
<feature type="transmembrane region" description="Helical" evidence="1">
    <location>
        <begin position="22"/>
        <end position="43"/>
    </location>
</feature>
<keyword evidence="1" id="KW-0812">Transmembrane</keyword>
<dbReference type="Proteomes" id="UP000245884">
    <property type="component" value="Unassembled WGS sequence"/>
</dbReference>
<evidence type="ECO:0000313" key="3">
    <source>
        <dbReference type="EMBL" id="PWN26321.1"/>
    </source>
</evidence>
<evidence type="ECO:0000259" key="2">
    <source>
        <dbReference type="Pfam" id="PF17648"/>
    </source>
</evidence>
<name>A0A316UPQ2_9BASI</name>
<dbReference type="STRING" id="1569628.A0A316UPQ2"/>
<dbReference type="AlphaFoldDB" id="A0A316UPQ2"/>
<dbReference type="Pfam" id="PF17648">
    <property type="entry name" value="Luciferase"/>
    <property type="match status" value="1"/>
</dbReference>
<dbReference type="OrthoDB" id="5358398at2759"/>
<sequence>MAASRTSYSLNSRNAFSLLRDLYARAPASVATLGSILASWLLSKAWEDYILYYSLGPGGFLPHSFFGWLIHNLILWPISLPRSATTGTSFLPPADLGRGHEPNLLGEGKLPVRRGGRRPRIKGVVPHRCLEGGNNETRQLILTHLHHLSNLHPTILTLGSSKLERSPPSHLNALFHHPSANNSAPSPLATHYLSLLPSREICHVHDAEESVDEGSLHCLLSPADAHEVIKAGWGELHPLAGFGKKGFWWPPTVLLDLARLPIVGTLFSGEAQARRWGRAYPPVLTNRGGGSRGLQKLPPTYLMIYPARDGAEVDAVKQIVEASVGFATGFACGTVARGGEGE</sequence>
<dbReference type="InterPro" id="IPR048273">
    <property type="entry name" value="Luciferase"/>
</dbReference>
<protein>
    <recommendedName>
        <fullName evidence="2">Luciferase domain-containing protein</fullName>
    </recommendedName>
</protein>
<dbReference type="RefSeq" id="XP_025360933.1">
    <property type="nucleotide sequence ID" value="XM_025504523.1"/>
</dbReference>
<dbReference type="InterPro" id="IPR040841">
    <property type="entry name" value="Luciferase_dom"/>
</dbReference>
<keyword evidence="4" id="KW-1185">Reference proteome</keyword>
<dbReference type="PANTHER" id="PTHR38695">
    <property type="entry name" value="AMINO ACID PERMEASE_ SLC12A DOMAIN-CONTAINING PROTEIN"/>
    <property type="match status" value="1"/>
</dbReference>